<keyword evidence="1" id="KW-0805">Transcription regulation</keyword>
<reference evidence="8" key="1">
    <citation type="submission" date="2016-06" db="EMBL/GenBank/DDBJ databases">
        <authorList>
            <person name="Sutton G."/>
            <person name="Brinkac L."/>
            <person name="Sanka R."/>
            <person name="Adams M."/>
            <person name="Lau E."/>
            <person name="Sam S."/>
            <person name="Sreng N."/>
            <person name="Him V."/>
            <person name="Kerleguer A."/>
            <person name="Cheng S."/>
        </authorList>
    </citation>
    <scope>NUCLEOTIDE SEQUENCE [LARGE SCALE GENOMIC DNA]</scope>
    <source>
        <strain evidence="8">E1876</strain>
    </source>
</reference>
<feature type="region of interest" description="Disordered" evidence="5">
    <location>
        <begin position="126"/>
        <end position="203"/>
    </location>
</feature>
<evidence type="ECO:0000256" key="5">
    <source>
        <dbReference type="SAM" id="MobiDB-lite"/>
    </source>
</evidence>
<dbReference type="Pfam" id="PF00440">
    <property type="entry name" value="TetR_N"/>
    <property type="match status" value="1"/>
</dbReference>
<evidence type="ECO:0000256" key="1">
    <source>
        <dbReference type="ARBA" id="ARBA00023015"/>
    </source>
</evidence>
<evidence type="ECO:0000256" key="2">
    <source>
        <dbReference type="ARBA" id="ARBA00023125"/>
    </source>
</evidence>
<dbReference type="GO" id="GO:0003700">
    <property type="term" value="F:DNA-binding transcription factor activity"/>
    <property type="evidence" value="ECO:0007669"/>
    <property type="project" value="TreeGrafter"/>
</dbReference>
<keyword evidence="3" id="KW-0804">Transcription</keyword>
<proteinExistence type="predicted"/>
<evidence type="ECO:0000313" key="8">
    <source>
        <dbReference type="Proteomes" id="UP000093943"/>
    </source>
</evidence>
<dbReference type="Gene3D" id="1.10.357.10">
    <property type="entry name" value="Tetracycline Repressor, domain 2"/>
    <property type="match status" value="2"/>
</dbReference>
<keyword evidence="2 4" id="KW-0238">DNA-binding</keyword>
<evidence type="ECO:0000256" key="3">
    <source>
        <dbReference type="ARBA" id="ARBA00023163"/>
    </source>
</evidence>
<dbReference type="InterPro" id="IPR009057">
    <property type="entry name" value="Homeodomain-like_sf"/>
</dbReference>
<feature type="DNA-binding region" description="H-T-H motif" evidence="4">
    <location>
        <begin position="34"/>
        <end position="53"/>
    </location>
</feature>
<dbReference type="AlphaFoldDB" id="A0A1A2NS27"/>
<dbReference type="InterPro" id="IPR025996">
    <property type="entry name" value="MT1864/Rv1816-like_C"/>
</dbReference>
<gene>
    <name evidence="7" type="ORF">A5710_00650</name>
</gene>
<dbReference type="RefSeq" id="WP_064922097.1">
    <property type="nucleotide sequence ID" value="NZ_LZJK01000085.1"/>
</dbReference>
<dbReference type="InterPro" id="IPR050109">
    <property type="entry name" value="HTH-type_TetR-like_transc_reg"/>
</dbReference>
<sequence>MAGTKAGYHHGDLCAALIDAGLQLTRTGGPEALTIREATRRAGVSPNAAYRHFADREALLSAVATAIQDRMAARMFPSVNRRGSAQTRALNQLRAVGLGYIEFALDEPGWFAVAFFGGSASLDGGEAKLGPPHESSGSASLDGGEAKLGPPHKSGGSASLDGGEAKLGPPHESGGSASLDGGEAKLGPPHKSSGSDLSALGDDRVPPPFRALVDALDAMTDAGVLQPNRRAGAEWPCWSAVHGFAELALHGPLRGTSRRELEALARRTVDDVISGLVH</sequence>
<name>A0A1A2NS27_MYCSD</name>
<dbReference type="Proteomes" id="UP000093943">
    <property type="component" value="Unassembled WGS sequence"/>
</dbReference>
<dbReference type="SUPFAM" id="SSF46689">
    <property type="entry name" value="Homeodomain-like"/>
    <property type="match status" value="1"/>
</dbReference>
<dbReference type="SUPFAM" id="SSF48498">
    <property type="entry name" value="Tetracyclin repressor-like, C-terminal domain"/>
    <property type="match status" value="1"/>
</dbReference>
<protein>
    <submittedName>
        <fullName evidence="7">TetR family transcriptional regulator</fullName>
    </submittedName>
</protein>
<organism evidence="7 8">
    <name type="scientific">Mycolicibacter sinensis (strain JDM601)</name>
    <name type="common">Mycobacterium sinense</name>
    <dbReference type="NCBI Taxonomy" id="875328"/>
    <lineage>
        <taxon>Bacteria</taxon>
        <taxon>Bacillati</taxon>
        <taxon>Actinomycetota</taxon>
        <taxon>Actinomycetes</taxon>
        <taxon>Mycobacteriales</taxon>
        <taxon>Mycobacteriaceae</taxon>
        <taxon>Mycolicibacter</taxon>
    </lineage>
</organism>
<dbReference type="InterPro" id="IPR001647">
    <property type="entry name" value="HTH_TetR"/>
</dbReference>
<dbReference type="InterPro" id="IPR036271">
    <property type="entry name" value="Tet_transcr_reg_TetR-rel_C_sf"/>
</dbReference>
<comment type="caution">
    <text evidence="7">The sequence shown here is derived from an EMBL/GenBank/DDBJ whole genome shotgun (WGS) entry which is preliminary data.</text>
</comment>
<dbReference type="PANTHER" id="PTHR30055:SF234">
    <property type="entry name" value="HTH-TYPE TRANSCRIPTIONAL REGULATOR BETI"/>
    <property type="match status" value="1"/>
</dbReference>
<accession>A0A1A2NS27</accession>
<dbReference type="EMBL" id="LZKG01000140">
    <property type="protein sequence ID" value="OBI26179.1"/>
    <property type="molecule type" value="Genomic_DNA"/>
</dbReference>
<feature type="domain" description="HTH tetR-type" evidence="6">
    <location>
        <begin position="11"/>
        <end position="71"/>
    </location>
</feature>
<dbReference type="PANTHER" id="PTHR30055">
    <property type="entry name" value="HTH-TYPE TRANSCRIPTIONAL REGULATOR RUTR"/>
    <property type="match status" value="1"/>
</dbReference>
<dbReference type="GO" id="GO:0000976">
    <property type="term" value="F:transcription cis-regulatory region binding"/>
    <property type="evidence" value="ECO:0007669"/>
    <property type="project" value="TreeGrafter"/>
</dbReference>
<dbReference type="Pfam" id="PF13305">
    <property type="entry name" value="TetR_C_33"/>
    <property type="match status" value="1"/>
</dbReference>
<evidence type="ECO:0000259" key="6">
    <source>
        <dbReference type="PROSITE" id="PS50977"/>
    </source>
</evidence>
<evidence type="ECO:0000256" key="4">
    <source>
        <dbReference type="PROSITE-ProRule" id="PRU00335"/>
    </source>
</evidence>
<evidence type="ECO:0000313" key="7">
    <source>
        <dbReference type="EMBL" id="OBI26179.1"/>
    </source>
</evidence>
<dbReference type="PROSITE" id="PS50977">
    <property type="entry name" value="HTH_TETR_2"/>
    <property type="match status" value="1"/>
</dbReference>